<dbReference type="Pfam" id="PF12824">
    <property type="entry name" value="MRP-L20"/>
    <property type="match status" value="1"/>
</dbReference>
<dbReference type="AlphaFoldDB" id="A0A9W6WHH8"/>
<dbReference type="PANTHER" id="PTHR28266:SF1">
    <property type="entry name" value="LARGE RIBOSOMAL SUBUNIT PROTEIN ML58"/>
    <property type="match status" value="1"/>
</dbReference>
<comment type="caution">
    <text evidence="1">The sequence shown here is derived from an EMBL/GenBank/DDBJ whole genome shotgun (WGS) entry which is preliminary data.</text>
</comment>
<gene>
    <name evidence="1" type="ORF">Cboi02_000317400</name>
</gene>
<evidence type="ECO:0000313" key="1">
    <source>
        <dbReference type="EMBL" id="GME71334.1"/>
    </source>
</evidence>
<dbReference type="GO" id="GO:0005762">
    <property type="term" value="C:mitochondrial large ribosomal subunit"/>
    <property type="evidence" value="ECO:0007669"/>
    <property type="project" value="TreeGrafter"/>
</dbReference>
<dbReference type="EMBL" id="BSXN01001054">
    <property type="protein sequence ID" value="GME71334.1"/>
    <property type="molecule type" value="Genomic_DNA"/>
</dbReference>
<protein>
    <submittedName>
        <fullName evidence="1">Unnamed protein product</fullName>
    </submittedName>
</protein>
<accession>A0A9W6WHH8</accession>
<evidence type="ECO:0000313" key="2">
    <source>
        <dbReference type="Proteomes" id="UP001165120"/>
    </source>
</evidence>
<dbReference type="GO" id="GO:0003735">
    <property type="term" value="F:structural constituent of ribosome"/>
    <property type="evidence" value="ECO:0007669"/>
    <property type="project" value="TreeGrafter"/>
</dbReference>
<dbReference type="InterPro" id="IPR024388">
    <property type="entry name" value="Ribosomal_mL58"/>
</dbReference>
<dbReference type="PANTHER" id="PTHR28266">
    <property type="entry name" value="54S RIBOSOMAL PROTEIN L20, MITOCHONDRIAL"/>
    <property type="match status" value="1"/>
</dbReference>
<name>A0A9W6WHH8_CANBO</name>
<dbReference type="Proteomes" id="UP001165120">
    <property type="component" value="Unassembled WGS sequence"/>
</dbReference>
<organism evidence="1 2">
    <name type="scientific">Candida boidinii</name>
    <name type="common">Yeast</name>
    <dbReference type="NCBI Taxonomy" id="5477"/>
    <lineage>
        <taxon>Eukaryota</taxon>
        <taxon>Fungi</taxon>
        <taxon>Dikarya</taxon>
        <taxon>Ascomycota</taxon>
        <taxon>Saccharomycotina</taxon>
        <taxon>Pichiomycetes</taxon>
        <taxon>Pichiales</taxon>
        <taxon>Pichiaceae</taxon>
        <taxon>Ogataea</taxon>
        <taxon>Ogataea/Candida clade</taxon>
    </lineage>
</organism>
<keyword evidence="2" id="KW-1185">Reference proteome</keyword>
<sequence length="193" mass="22564">MMSQQKNSINLFKQIIIRSKSTQIEKLAVTPNKYNSKSSGFNIKPVLPNGLFYHPAPSAPTPLITPKTFLPNEDIRKTDDLYFNSEDYKSKIQDNLPNMPIISKFRNPKSYHMSKEQIEELQLLRNEGKLSRKELCEKFKISDYFLSIATDSNPETVSKEKLKILNNSSKWNYKTKKARESKEKRKIMWEKDL</sequence>
<reference evidence="1" key="1">
    <citation type="submission" date="2023-04" db="EMBL/GenBank/DDBJ databases">
        <title>Candida boidinii NBRC 10035.</title>
        <authorList>
            <person name="Ichikawa N."/>
            <person name="Sato H."/>
            <person name="Tonouchi N."/>
        </authorList>
    </citation>
    <scope>NUCLEOTIDE SEQUENCE</scope>
    <source>
        <strain evidence="1">NBRC 10035</strain>
    </source>
</reference>
<proteinExistence type="predicted"/>